<dbReference type="GeneID" id="49394963"/>
<comment type="caution">
    <text evidence="3">The sequence shown here is derived from an EMBL/GenBank/DDBJ whole genome shotgun (WGS) entry which is preliminary data.</text>
</comment>
<gene>
    <name evidence="3" type="ORF">FD24_GL000987</name>
</gene>
<sequence>MSIRPIAASQVPRALLLAADPSWDQIRTYLSTATCYGYQQDGQVVGAILLTNERPEIREIKSIAVAPTYQHQGIAKALLNAAIAVCRQDPTCRELQIGTGNSSLRQLAIYQRAGFELVDIWVDYFVDNYPAPIYENGIQCKSMVRLRQSMIEEVTTHVESE</sequence>
<dbReference type="Gene3D" id="3.40.630.30">
    <property type="match status" value="1"/>
</dbReference>
<dbReference type="RefSeq" id="WP_050340296.1">
    <property type="nucleotide sequence ID" value="NZ_AZCU01000015.1"/>
</dbReference>
<evidence type="ECO:0000313" key="3">
    <source>
        <dbReference type="EMBL" id="KRK23560.1"/>
    </source>
</evidence>
<reference evidence="3 4" key="1">
    <citation type="journal article" date="2015" name="Genome Announc.">
        <title>Expanding the biotechnology potential of lactobacilli through comparative genomics of 213 strains and associated genera.</title>
        <authorList>
            <person name="Sun Z."/>
            <person name="Harris H.M."/>
            <person name="McCann A."/>
            <person name="Guo C."/>
            <person name="Argimon S."/>
            <person name="Zhang W."/>
            <person name="Yang X."/>
            <person name="Jeffery I.B."/>
            <person name="Cooney J.C."/>
            <person name="Kagawa T.F."/>
            <person name="Liu W."/>
            <person name="Song Y."/>
            <person name="Salvetti E."/>
            <person name="Wrobel A."/>
            <person name="Rasinkangas P."/>
            <person name="Parkhill J."/>
            <person name="Rea M.C."/>
            <person name="O'Sullivan O."/>
            <person name="Ritari J."/>
            <person name="Douillard F.P."/>
            <person name="Paul Ross R."/>
            <person name="Yang R."/>
            <person name="Briner A.E."/>
            <person name="Felis G.E."/>
            <person name="de Vos W.M."/>
            <person name="Barrangou R."/>
            <person name="Klaenhammer T.R."/>
            <person name="Caufield P.W."/>
            <person name="Cui Y."/>
            <person name="Zhang H."/>
            <person name="O'Toole P.W."/>
        </authorList>
    </citation>
    <scope>NUCLEOTIDE SEQUENCE [LARGE SCALE GENOMIC DNA]</scope>
    <source>
        <strain evidence="3 4">DSM 20314</strain>
    </source>
</reference>
<dbReference type="AlphaFoldDB" id="A0A837R7N8"/>
<accession>A0A837R7N8</accession>
<evidence type="ECO:0000313" key="4">
    <source>
        <dbReference type="Proteomes" id="UP000051020"/>
    </source>
</evidence>
<name>A0A837R7N8_LACPE</name>
<dbReference type="InterPro" id="IPR000182">
    <property type="entry name" value="GNAT_dom"/>
</dbReference>
<dbReference type="SUPFAM" id="SSF55729">
    <property type="entry name" value="Acyl-CoA N-acyltransferases (Nat)"/>
    <property type="match status" value="1"/>
</dbReference>
<proteinExistence type="predicted"/>
<dbReference type="InterPro" id="IPR016181">
    <property type="entry name" value="Acyl_CoA_acyltransferase"/>
</dbReference>
<evidence type="ECO:0000259" key="2">
    <source>
        <dbReference type="PROSITE" id="PS51186"/>
    </source>
</evidence>
<dbReference type="Pfam" id="PF00583">
    <property type="entry name" value="Acetyltransf_1"/>
    <property type="match status" value="1"/>
</dbReference>
<dbReference type="EMBL" id="AZCU01000015">
    <property type="protein sequence ID" value="KRK23560.1"/>
    <property type="molecule type" value="Genomic_DNA"/>
</dbReference>
<organism evidence="3 4">
    <name type="scientific">Lactiplantibacillus pentosus DSM 20314</name>
    <dbReference type="NCBI Taxonomy" id="1423791"/>
    <lineage>
        <taxon>Bacteria</taxon>
        <taxon>Bacillati</taxon>
        <taxon>Bacillota</taxon>
        <taxon>Bacilli</taxon>
        <taxon>Lactobacillales</taxon>
        <taxon>Lactobacillaceae</taxon>
        <taxon>Lactiplantibacillus</taxon>
    </lineage>
</organism>
<dbReference type="CDD" id="cd04301">
    <property type="entry name" value="NAT_SF"/>
    <property type="match status" value="1"/>
</dbReference>
<dbReference type="PROSITE" id="PS51186">
    <property type="entry name" value="GNAT"/>
    <property type="match status" value="1"/>
</dbReference>
<dbReference type="Proteomes" id="UP000051020">
    <property type="component" value="Unassembled WGS sequence"/>
</dbReference>
<keyword evidence="1 3" id="KW-0808">Transferase</keyword>
<dbReference type="GO" id="GO:0008080">
    <property type="term" value="F:N-acetyltransferase activity"/>
    <property type="evidence" value="ECO:0007669"/>
    <property type="project" value="InterPro"/>
</dbReference>
<dbReference type="PANTHER" id="PTHR13947:SF37">
    <property type="entry name" value="LD18367P"/>
    <property type="match status" value="1"/>
</dbReference>
<evidence type="ECO:0000256" key="1">
    <source>
        <dbReference type="ARBA" id="ARBA00022679"/>
    </source>
</evidence>
<feature type="domain" description="N-acetyltransferase" evidence="2">
    <location>
        <begin position="1"/>
        <end position="136"/>
    </location>
</feature>
<protein>
    <submittedName>
        <fullName evidence="3">GNAT family acetyltransferase</fullName>
    </submittedName>
</protein>
<dbReference type="PANTHER" id="PTHR13947">
    <property type="entry name" value="GNAT FAMILY N-ACETYLTRANSFERASE"/>
    <property type="match status" value="1"/>
</dbReference>
<dbReference type="InterPro" id="IPR050769">
    <property type="entry name" value="NAT_camello-type"/>
</dbReference>